<feature type="compositionally biased region" description="Pro residues" evidence="1">
    <location>
        <begin position="245"/>
        <end position="260"/>
    </location>
</feature>
<dbReference type="HOGENOM" id="CLU_328759_0_0_1"/>
<keyword evidence="3" id="KW-1185">Reference proteome</keyword>
<dbReference type="EMBL" id="KB456260">
    <property type="protein sequence ID" value="EMF16814.1"/>
    <property type="molecule type" value="Genomic_DNA"/>
</dbReference>
<dbReference type="OMA" id="LDSGCLQ"/>
<name>N1QMR7_SPHMS</name>
<evidence type="ECO:0000256" key="1">
    <source>
        <dbReference type="SAM" id="MobiDB-lite"/>
    </source>
</evidence>
<dbReference type="GeneID" id="27897667"/>
<feature type="compositionally biased region" description="Polar residues" evidence="1">
    <location>
        <begin position="25"/>
        <end position="39"/>
    </location>
</feature>
<feature type="compositionally biased region" description="Basic residues" evidence="1">
    <location>
        <begin position="46"/>
        <end position="55"/>
    </location>
</feature>
<feature type="region of interest" description="Disordered" evidence="1">
    <location>
        <begin position="472"/>
        <end position="500"/>
    </location>
</feature>
<feature type="compositionally biased region" description="Polar residues" evidence="1">
    <location>
        <begin position="815"/>
        <end position="832"/>
    </location>
</feature>
<accession>N1QMR7</accession>
<feature type="region of interest" description="Disordered" evidence="1">
    <location>
        <begin position="353"/>
        <end position="391"/>
    </location>
</feature>
<evidence type="ECO:0000313" key="2">
    <source>
        <dbReference type="EMBL" id="EMF16814.1"/>
    </source>
</evidence>
<gene>
    <name evidence="2" type="ORF">SEPMUDRAFT_104144</name>
</gene>
<protein>
    <submittedName>
        <fullName evidence="2">Uncharacterized protein</fullName>
    </submittedName>
</protein>
<feature type="region of interest" description="Disordered" evidence="1">
    <location>
        <begin position="752"/>
        <end position="892"/>
    </location>
</feature>
<reference evidence="2 3" key="1">
    <citation type="journal article" date="2012" name="PLoS Pathog.">
        <title>Diverse lifestyles and strategies of plant pathogenesis encoded in the genomes of eighteen Dothideomycetes fungi.</title>
        <authorList>
            <person name="Ohm R.A."/>
            <person name="Feau N."/>
            <person name="Henrissat B."/>
            <person name="Schoch C.L."/>
            <person name="Horwitz B.A."/>
            <person name="Barry K.W."/>
            <person name="Condon B.J."/>
            <person name="Copeland A.C."/>
            <person name="Dhillon B."/>
            <person name="Glaser F."/>
            <person name="Hesse C.N."/>
            <person name="Kosti I."/>
            <person name="LaButti K."/>
            <person name="Lindquist E.A."/>
            <person name="Lucas S."/>
            <person name="Salamov A.A."/>
            <person name="Bradshaw R.E."/>
            <person name="Ciuffetti L."/>
            <person name="Hamelin R.C."/>
            <person name="Kema G.H.J."/>
            <person name="Lawrence C."/>
            <person name="Scott J.A."/>
            <person name="Spatafora J.W."/>
            <person name="Turgeon B.G."/>
            <person name="de Wit P.J.G.M."/>
            <person name="Zhong S."/>
            <person name="Goodwin S.B."/>
            <person name="Grigoriev I.V."/>
        </authorList>
    </citation>
    <scope>NUCLEOTIDE SEQUENCE [LARGE SCALE GENOMIC DNA]</scope>
    <source>
        <strain evidence="2 3">SO2202</strain>
    </source>
</reference>
<feature type="compositionally biased region" description="Low complexity" evidence="1">
    <location>
        <begin position="103"/>
        <end position="118"/>
    </location>
</feature>
<proteinExistence type="predicted"/>
<dbReference type="RefSeq" id="XP_016764935.1">
    <property type="nucleotide sequence ID" value="XM_016900530.1"/>
</dbReference>
<feature type="compositionally biased region" description="Polar residues" evidence="1">
    <location>
        <begin position="638"/>
        <end position="653"/>
    </location>
</feature>
<dbReference type="Proteomes" id="UP000016931">
    <property type="component" value="Unassembled WGS sequence"/>
</dbReference>
<feature type="region of interest" description="Disordered" evidence="1">
    <location>
        <begin position="406"/>
        <end position="431"/>
    </location>
</feature>
<feature type="compositionally biased region" description="Basic and acidic residues" evidence="1">
    <location>
        <begin position="375"/>
        <end position="386"/>
    </location>
</feature>
<sequence length="892" mass="95693">MAAARAERALQKSERRTSAAALELSQPSPSPATTDSNVQEGPPPAKKARVFKLRGPKPQADQVEADSIAVKRPKRARKLPAALRDDQYTDFVSSPPPKPVKRAPSLGHSSGLSSLSSAPPSPAGEDGESREESPFQDEAPLSTLDGYGDFASFYIQGGDEPEKEKTPKRGRPKAENSNGKRKRASTSSKPPPKGGTEANVAKPKKSVKQPTSRRASSSAKVTAASGVPAPNLPQQQSKMPEAPRLLPPRPPLPPPPPLPPRLIQGPQLAMQPQHMPRPPPVPHHGLSTYPQIPPPYPGRHPPPEPPRPPPLPAPAPVIRFIEVPVDPKPSEPDTIAVMIDKLTSLSTTLKQFGGLPAGTLSPPPESKASTKPKPKAKEKPKPEHKPSAQNEQLDSFLDFFAVADDSDESEDAPAPTPILEPETKDFNHVLPNPGIADTPLTHGIAFIQNALKSWAQQRMTHQIMAQWNDGQARGHFQPQNNGRRQQGRSKQLDARTGGPPAVIEMNLYDTPEGLAIRKFQQVLDSGCLQANTVLPIELGRALRHLYMQIDSLINQGRAVDHGIPWHCMSYGAQFAAHQIRLSQWKEEETRRLQDIGLMQHQQHHQVMTPMGMNVHTTPTGHDEAHYQHALELERQRSAQHAQQQMYSSSQQHPNPLELGSQLPPTPDGPLPATGPDQQIAPNGSGGPGTPDTPDGACGVDANGVPPRNHLERMKMYMPGFLPRSGQSMKFSFAPQSVDALRAFGQQAFPVQSALGPQMPNRGPMMDVPRPLSSTPAVQTSVGDTSMTDAVRSPSASNTAEDAIDLTASDGPQPPHTTSTGPASGGPPTSNGFASGFQAINKPQPAPQAQPVQDTIPEVAASPQPVTAKLTLKRRPRVSTGSNAVPDGASGLH</sequence>
<feature type="compositionally biased region" description="Basic and acidic residues" evidence="1">
    <location>
        <begin position="1"/>
        <end position="17"/>
    </location>
</feature>
<feature type="compositionally biased region" description="Polar residues" evidence="1">
    <location>
        <begin position="208"/>
        <end position="220"/>
    </location>
</feature>
<dbReference type="eggNOG" id="ENOG502RAIR">
    <property type="taxonomic scope" value="Eukaryota"/>
</dbReference>
<dbReference type="AlphaFoldDB" id="N1QMR7"/>
<feature type="region of interest" description="Disordered" evidence="1">
    <location>
        <begin position="635"/>
        <end position="700"/>
    </location>
</feature>
<organism evidence="2 3">
    <name type="scientific">Sphaerulina musiva (strain SO2202)</name>
    <name type="common">Poplar stem canker fungus</name>
    <name type="synonym">Septoria musiva</name>
    <dbReference type="NCBI Taxonomy" id="692275"/>
    <lineage>
        <taxon>Eukaryota</taxon>
        <taxon>Fungi</taxon>
        <taxon>Dikarya</taxon>
        <taxon>Ascomycota</taxon>
        <taxon>Pezizomycotina</taxon>
        <taxon>Dothideomycetes</taxon>
        <taxon>Dothideomycetidae</taxon>
        <taxon>Mycosphaerellales</taxon>
        <taxon>Mycosphaerellaceae</taxon>
        <taxon>Sphaerulina</taxon>
    </lineage>
</organism>
<feature type="compositionally biased region" description="Pro residues" evidence="1">
    <location>
        <begin position="291"/>
        <end position="315"/>
    </location>
</feature>
<dbReference type="OrthoDB" id="3648726at2759"/>
<evidence type="ECO:0000313" key="3">
    <source>
        <dbReference type="Proteomes" id="UP000016931"/>
    </source>
</evidence>
<feature type="region of interest" description="Disordered" evidence="1">
    <location>
        <begin position="1"/>
        <end position="315"/>
    </location>
</feature>
<feature type="compositionally biased region" description="Polar residues" evidence="1">
    <location>
        <begin position="771"/>
        <end position="799"/>
    </location>
</feature>